<dbReference type="OrthoDB" id="2147163at2759"/>
<gene>
    <name evidence="2" type="ORF">NA57DRAFT_80891</name>
</gene>
<dbReference type="PANTHER" id="PTHR47668:SF1">
    <property type="entry name" value="DIENELACTONE HYDROLASE DOMAIN-CONTAINING PROTEIN-RELATED"/>
    <property type="match status" value="1"/>
</dbReference>
<sequence length="253" mass="27983">MAAVSKACCVIPPVISQGYQAKGEYKTLDGLQTYITGPPEAAHAILIIYDIFGFSPQILQGADLMATADTHREYRVFMPDFFEGSPADGSWFASQSNEAQQKVGNFFQTKAAPPRTLSKIPGVIEDANKLSLESNTVFSTWAIMGYCWGGKVANLTLKSPTAFKVAAQLHPAMLDPEDAKNVDVPMVLLASKDEDQNAVEKYKNNLHPVHHVETIPTQIHGWMAARADLKDTEVGKEYQRGYKTVLKFFHQYL</sequence>
<dbReference type="GO" id="GO:0016787">
    <property type="term" value="F:hydrolase activity"/>
    <property type="evidence" value="ECO:0007669"/>
    <property type="project" value="UniProtKB-KW"/>
</dbReference>
<dbReference type="Pfam" id="PF01738">
    <property type="entry name" value="DLH"/>
    <property type="match status" value="1"/>
</dbReference>
<dbReference type="Proteomes" id="UP000799772">
    <property type="component" value="Unassembled WGS sequence"/>
</dbReference>
<accession>A0A9P4I7L2</accession>
<dbReference type="InterPro" id="IPR002925">
    <property type="entry name" value="Dienelactn_hydro"/>
</dbReference>
<dbReference type="SUPFAM" id="SSF53474">
    <property type="entry name" value="alpha/beta-Hydrolases"/>
    <property type="match status" value="1"/>
</dbReference>
<organism evidence="2 3">
    <name type="scientific">Rhizodiscina lignyota</name>
    <dbReference type="NCBI Taxonomy" id="1504668"/>
    <lineage>
        <taxon>Eukaryota</taxon>
        <taxon>Fungi</taxon>
        <taxon>Dikarya</taxon>
        <taxon>Ascomycota</taxon>
        <taxon>Pezizomycotina</taxon>
        <taxon>Dothideomycetes</taxon>
        <taxon>Pleosporomycetidae</taxon>
        <taxon>Aulographales</taxon>
        <taxon>Rhizodiscinaceae</taxon>
        <taxon>Rhizodiscina</taxon>
    </lineage>
</organism>
<dbReference type="AlphaFoldDB" id="A0A9P4I7L2"/>
<keyword evidence="3" id="KW-1185">Reference proteome</keyword>
<dbReference type="InterPro" id="IPR029058">
    <property type="entry name" value="AB_hydrolase_fold"/>
</dbReference>
<comment type="caution">
    <text evidence="2">The sequence shown here is derived from an EMBL/GenBank/DDBJ whole genome shotgun (WGS) entry which is preliminary data.</text>
</comment>
<evidence type="ECO:0000313" key="2">
    <source>
        <dbReference type="EMBL" id="KAF2093889.1"/>
    </source>
</evidence>
<name>A0A9P4I7L2_9PEZI</name>
<feature type="domain" description="Dienelactone hydrolase" evidence="1">
    <location>
        <begin position="32"/>
        <end position="253"/>
    </location>
</feature>
<dbReference type="Gene3D" id="3.40.50.1820">
    <property type="entry name" value="alpha/beta hydrolase"/>
    <property type="match status" value="1"/>
</dbReference>
<protein>
    <submittedName>
        <fullName evidence="2">Hydrolase</fullName>
    </submittedName>
</protein>
<dbReference type="EMBL" id="ML978136">
    <property type="protein sequence ID" value="KAF2093889.1"/>
    <property type="molecule type" value="Genomic_DNA"/>
</dbReference>
<evidence type="ECO:0000259" key="1">
    <source>
        <dbReference type="Pfam" id="PF01738"/>
    </source>
</evidence>
<keyword evidence="2" id="KW-0378">Hydrolase</keyword>
<reference evidence="2" key="1">
    <citation type="journal article" date="2020" name="Stud. Mycol.">
        <title>101 Dothideomycetes genomes: a test case for predicting lifestyles and emergence of pathogens.</title>
        <authorList>
            <person name="Haridas S."/>
            <person name="Albert R."/>
            <person name="Binder M."/>
            <person name="Bloem J."/>
            <person name="Labutti K."/>
            <person name="Salamov A."/>
            <person name="Andreopoulos B."/>
            <person name="Baker S."/>
            <person name="Barry K."/>
            <person name="Bills G."/>
            <person name="Bluhm B."/>
            <person name="Cannon C."/>
            <person name="Castanera R."/>
            <person name="Culley D."/>
            <person name="Daum C."/>
            <person name="Ezra D."/>
            <person name="Gonzalez J."/>
            <person name="Henrissat B."/>
            <person name="Kuo A."/>
            <person name="Liang C."/>
            <person name="Lipzen A."/>
            <person name="Lutzoni F."/>
            <person name="Magnuson J."/>
            <person name="Mondo S."/>
            <person name="Nolan M."/>
            <person name="Ohm R."/>
            <person name="Pangilinan J."/>
            <person name="Park H.-J."/>
            <person name="Ramirez L."/>
            <person name="Alfaro M."/>
            <person name="Sun H."/>
            <person name="Tritt A."/>
            <person name="Yoshinaga Y."/>
            <person name="Zwiers L.-H."/>
            <person name="Turgeon B."/>
            <person name="Goodwin S."/>
            <person name="Spatafora J."/>
            <person name="Crous P."/>
            <person name="Grigoriev I."/>
        </authorList>
    </citation>
    <scope>NUCLEOTIDE SEQUENCE</scope>
    <source>
        <strain evidence="2">CBS 133067</strain>
    </source>
</reference>
<dbReference type="PANTHER" id="PTHR47668">
    <property type="entry name" value="DIENELACTONE HYDROLASE FAMILY PROTEIN (AFU_ORTHOLOGUE AFUA_6G01940)"/>
    <property type="match status" value="1"/>
</dbReference>
<evidence type="ECO:0000313" key="3">
    <source>
        <dbReference type="Proteomes" id="UP000799772"/>
    </source>
</evidence>
<proteinExistence type="predicted"/>